<evidence type="ECO:0000313" key="1">
    <source>
        <dbReference type="EMBL" id="QIQ08639.1"/>
    </source>
</evidence>
<gene>
    <name evidence="1" type="primary">ORF22</name>
</gene>
<dbReference type="EMBL" id="MN604017">
    <property type="protein sequence ID" value="QIQ08639.1"/>
    <property type="molecule type" value="Genomic_DNA"/>
</dbReference>
<proteinExistence type="predicted"/>
<accession>A0A6G9HEG3</accession>
<reference evidence="1" key="1">
    <citation type="journal article" date="2020" name="MBio">
        <title>A New Family of DNA Viruses Causing Disease in Crustaceans from Diverse Aquatic Biomes.</title>
        <authorList>
            <person name="Subramaniam K."/>
            <person name="Behringer D.C."/>
            <person name="Bojko J."/>
            <person name="Yutin N."/>
            <person name="Clark A.S."/>
            <person name="Bateman K.S."/>
            <person name="van Aerle R."/>
            <person name="Bass D."/>
            <person name="Kerr R.C."/>
            <person name="Koonin E.V."/>
            <person name="Stentiford G.D."/>
            <person name="Waltzek T.B."/>
        </authorList>
    </citation>
    <scope>NUCLEOTIDE SEQUENCE</scope>
</reference>
<name>A0A6G9HEG3_9VIRU</name>
<organism evidence="1">
    <name type="scientific">Panulirus argus virus 1</name>
    <dbReference type="NCBI Taxonomy" id="380624"/>
    <lineage>
        <taxon>Viruses</taxon>
    </lineage>
</organism>
<sequence>MFVKIVIDEDRLRRDLSTFEKEGFYITHCQEDDLYRRWLVSCTECYLTPYWFELEGVRFEVQDMLYSSFTDQSLIDKYWHSFLRENEQLLADLCL</sequence>
<protein>
    <submittedName>
        <fullName evidence="1">Uncharacterized protein</fullName>
    </submittedName>
</protein>